<gene>
    <name evidence="1" type="ORF">Lepil_0115</name>
</gene>
<keyword evidence="2" id="KW-1185">Reference proteome</keyword>
<dbReference type="HOGENOM" id="CLU_1681652_0_0_12"/>
<dbReference type="RefSeq" id="WP_002768904.1">
    <property type="nucleotide sequence ID" value="NZ_JH597773.1"/>
</dbReference>
<evidence type="ECO:0000313" key="2">
    <source>
        <dbReference type="Proteomes" id="UP000005737"/>
    </source>
</evidence>
<feature type="non-terminal residue" evidence="1">
    <location>
        <position position="157"/>
    </location>
</feature>
<sequence length="157" mass="18474">MLDHYADYEANQQAVFDLELQQRVNVQKKEWDLREQELLDRRQEWESRVAAMLKAGKRSWTDAEDRYLTEWRDWEREFDRKIEDGNKEWDERIAKHMADREQWEVDLKKKASEAASEAALTEVLGGFNTQLQTLASNAGISMTPINLNDAVEKAKSQ</sequence>
<organism evidence="1 2">
    <name type="scientific">Leptonema illini DSM 21528</name>
    <dbReference type="NCBI Taxonomy" id="929563"/>
    <lineage>
        <taxon>Bacteria</taxon>
        <taxon>Pseudomonadati</taxon>
        <taxon>Spirochaetota</taxon>
        <taxon>Spirochaetia</taxon>
        <taxon>Leptospirales</taxon>
        <taxon>Leptospiraceae</taxon>
        <taxon>Leptonema</taxon>
    </lineage>
</organism>
<dbReference type="Proteomes" id="UP000005737">
    <property type="component" value="Unassembled WGS sequence"/>
</dbReference>
<reference evidence="1 2" key="1">
    <citation type="submission" date="2011-10" db="EMBL/GenBank/DDBJ databases">
        <title>The Improved High-Quality Draft genome of Leptonema illini DSM 21528.</title>
        <authorList>
            <consortium name="US DOE Joint Genome Institute (JGI-PGF)"/>
            <person name="Lucas S."/>
            <person name="Copeland A."/>
            <person name="Lapidus A."/>
            <person name="Glavina del Rio T."/>
            <person name="Dalin E."/>
            <person name="Tice H."/>
            <person name="Bruce D."/>
            <person name="Goodwin L."/>
            <person name="Pitluck S."/>
            <person name="Peters L."/>
            <person name="Mikhailova N."/>
            <person name="Held B."/>
            <person name="Kyrpides N."/>
            <person name="Mavromatis K."/>
            <person name="Ivanova N."/>
            <person name="Markowitz V."/>
            <person name="Cheng J.-F."/>
            <person name="Hugenholtz P."/>
            <person name="Woyke T."/>
            <person name="Wu D."/>
            <person name="Gronow S."/>
            <person name="Wellnitz S."/>
            <person name="Brambilla E.-M."/>
            <person name="Klenk H.-P."/>
            <person name="Eisen J.A."/>
        </authorList>
    </citation>
    <scope>NUCLEOTIDE SEQUENCE [LARGE SCALE GENOMIC DNA]</scope>
    <source>
        <strain evidence="1 2">DSM 21528</strain>
    </source>
</reference>
<accession>H2CHK3</accession>
<name>H2CHK3_9LEPT</name>
<proteinExistence type="predicted"/>
<dbReference type="AlphaFoldDB" id="H2CHK3"/>
<evidence type="ECO:0000313" key="1">
    <source>
        <dbReference type="EMBL" id="EHQ04826.1"/>
    </source>
</evidence>
<protein>
    <submittedName>
        <fullName evidence="1">Uncharacterized protein</fullName>
    </submittedName>
</protein>
<dbReference type="EMBL" id="JH597773">
    <property type="protein sequence ID" value="EHQ04826.1"/>
    <property type="molecule type" value="Genomic_DNA"/>
</dbReference>